<organism evidence="2">
    <name type="scientific">marine sediment metagenome</name>
    <dbReference type="NCBI Taxonomy" id="412755"/>
    <lineage>
        <taxon>unclassified sequences</taxon>
        <taxon>metagenomes</taxon>
        <taxon>ecological metagenomes</taxon>
    </lineage>
</organism>
<evidence type="ECO:0000313" key="2">
    <source>
        <dbReference type="EMBL" id="GAG18989.1"/>
    </source>
</evidence>
<sequence>MEIKVKALEGVEQKSVAEVEEKLLKEQEEKTQEAPVVEDTPVAEVKTETTETVQPTEEVQEAGLKDEDVLSYIRDRYNKEITSVDDLFTQKESNEELPEDVKAFFEYKRETGRGMDDFVKLQKDYDKMDASDLLTQYYSATEEGLDAIDIQDIIDDKFGYDEDLDDEKDIKKKKLAQKRELVKAKKFFEDQKDKYKIPLESSGSGLSEDVQEEMNRYKSYIDESKNAQEQTKKRYDYFLQKTNEVFNDEFKGFEFEVGGNKV</sequence>
<accession>X0VL29</accession>
<reference evidence="2" key="1">
    <citation type="journal article" date="2014" name="Front. Microbiol.">
        <title>High frequency of phylogenetically diverse reductive dehalogenase-homologous genes in deep subseafloor sedimentary metagenomes.</title>
        <authorList>
            <person name="Kawai M."/>
            <person name="Futagami T."/>
            <person name="Toyoda A."/>
            <person name="Takaki Y."/>
            <person name="Nishi S."/>
            <person name="Hori S."/>
            <person name="Arai W."/>
            <person name="Tsubouchi T."/>
            <person name="Morono Y."/>
            <person name="Uchiyama I."/>
            <person name="Ito T."/>
            <person name="Fujiyama A."/>
            <person name="Inagaki F."/>
            <person name="Takami H."/>
        </authorList>
    </citation>
    <scope>NUCLEOTIDE SEQUENCE</scope>
    <source>
        <strain evidence="2">Expedition CK06-06</strain>
    </source>
</reference>
<feature type="non-terminal residue" evidence="2">
    <location>
        <position position="262"/>
    </location>
</feature>
<comment type="caution">
    <text evidence="2">The sequence shown here is derived from an EMBL/GenBank/DDBJ whole genome shotgun (WGS) entry which is preliminary data.</text>
</comment>
<proteinExistence type="predicted"/>
<dbReference type="AlphaFoldDB" id="X0VL29"/>
<dbReference type="EMBL" id="BARS01030195">
    <property type="protein sequence ID" value="GAG18989.1"/>
    <property type="molecule type" value="Genomic_DNA"/>
</dbReference>
<protein>
    <submittedName>
        <fullName evidence="2">Uncharacterized protein</fullName>
    </submittedName>
</protein>
<feature type="region of interest" description="Disordered" evidence="1">
    <location>
        <begin position="26"/>
        <end position="59"/>
    </location>
</feature>
<name>X0VL29_9ZZZZ</name>
<evidence type="ECO:0000256" key="1">
    <source>
        <dbReference type="SAM" id="MobiDB-lite"/>
    </source>
</evidence>
<gene>
    <name evidence="2" type="ORF">S01H1_47109</name>
</gene>
<feature type="compositionally biased region" description="Low complexity" evidence="1">
    <location>
        <begin position="40"/>
        <end position="57"/>
    </location>
</feature>